<dbReference type="Pfam" id="PF01494">
    <property type="entry name" value="FAD_binding_3"/>
    <property type="match status" value="2"/>
</dbReference>
<keyword evidence="2" id="KW-0285">Flavoprotein</keyword>
<dbReference type="Gene3D" id="3.50.50.60">
    <property type="entry name" value="FAD/NAD(P)-binding domain"/>
    <property type="match status" value="1"/>
</dbReference>
<feature type="domain" description="FAD-binding" evidence="6">
    <location>
        <begin position="121"/>
        <end position="360"/>
    </location>
</feature>
<sequence length="456" mass="50715">MDPNTHKSPFKVIIIGSGLAGALLANGLIREGINVHVYERYERNSRRDGFQIRLTLPAILGLRSCLTPEHLAAVVKNFGPATGVKGEAPRVLHKDFSLLVDFSRFPAYGKNVPINRGILRNALSEPVYEAGKLDFEKSFESFEVIADGTEHEKIRVWFHDGSSDECDILIGADGSYSKVNKQVGLDSIHPIKKHIAFAAKCDLPTARFSKMSKELRVYLPGSRNQDDTQAGQEAAGKAYDESLSSIMVGLNVAKEIVPKGIQDADNDVQWDFVAECIRNWSSKHRETVELVRGAPLHIYTPRVATRPSRSWRKEVRSRTPGKPEYGHPRVWLMGDAVHAMLPPRGMGANQSMYDAVTMLPLLCKLDDVAKSRGNVSLSLIEEAVQEYEAEMIPRSFEWVKKSGGDDFVPVDSSTIKGKLFFILAAQALNLVCLWYRFKGIFTGEPLVEEIPEFSSS</sequence>
<reference evidence="8" key="1">
    <citation type="journal article" date="2015" name="Genome Announc.">
        <title>Draft genome sequence of Talaromyces cellulolyticus strain Y-94, a source of lignocellulosic biomass-degrading enzymes.</title>
        <authorList>
            <person name="Fujii T."/>
            <person name="Koike H."/>
            <person name="Sawayama S."/>
            <person name="Yano S."/>
            <person name="Inoue H."/>
        </authorList>
    </citation>
    <scope>NUCLEOTIDE SEQUENCE [LARGE SCALE GENOMIC DNA]</scope>
    <source>
        <strain evidence="8">Y-94</strain>
    </source>
</reference>
<evidence type="ECO:0000256" key="2">
    <source>
        <dbReference type="ARBA" id="ARBA00022630"/>
    </source>
</evidence>
<dbReference type="InterPro" id="IPR036188">
    <property type="entry name" value="FAD/NAD-bd_sf"/>
</dbReference>
<feature type="domain" description="FAD-binding" evidence="6">
    <location>
        <begin position="11"/>
        <end position="46"/>
    </location>
</feature>
<gene>
    <name evidence="7" type="ORF">TCE0_017r03212</name>
</gene>
<dbReference type="GO" id="GO:0071949">
    <property type="term" value="F:FAD binding"/>
    <property type="evidence" value="ECO:0007669"/>
    <property type="project" value="InterPro"/>
</dbReference>
<evidence type="ECO:0000256" key="3">
    <source>
        <dbReference type="ARBA" id="ARBA00022827"/>
    </source>
</evidence>
<name>A0A6V8H2R1_TALPI</name>
<dbReference type="SUPFAM" id="SSF51905">
    <property type="entry name" value="FAD/NAD(P)-binding domain"/>
    <property type="match status" value="1"/>
</dbReference>
<dbReference type="InterPro" id="IPR002938">
    <property type="entry name" value="FAD-bd"/>
</dbReference>
<keyword evidence="3" id="KW-0274">FAD</keyword>
<evidence type="ECO:0000313" key="7">
    <source>
        <dbReference type="EMBL" id="GAM35133.1"/>
    </source>
</evidence>
<evidence type="ECO:0000256" key="4">
    <source>
        <dbReference type="ARBA" id="ARBA00023002"/>
    </source>
</evidence>
<evidence type="ECO:0000256" key="5">
    <source>
        <dbReference type="ARBA" id="ARBA00023033"/>
    </source>
</evidence>
<dbReference type="PANTHER" id="PTHR47178">
    <property type="entry name" value="MONOOXYGENASE, FAD-BINDING"/>
    <property type="match status" value="1"/>
</dbReference>
<evidence type="ECO:0000256" key="1">
    <source>
        <dbReference type="ARBA" id="ARBA00001974"/>
    </source>
</evidence>
<dbReference type="EMBL" id="DF933813">
    <property type="protein sequence ID" value="GAM35133.1"/>
    <property type="molecule type" value="Genomic_DNA"/>
</dbReference>
<evidence type="ECO:0000259" key="6">
    <source>
        <dbReference type="Pfam" id="PF01494"/>
    </source>
</evidence>
<comment type="caution">
    <text evidence="7">The sequence shown here is derived from an EMBL/GenBank/DDBJ whole genome shotgun (WGS) entry which is preliminary data.</text>
</comment>
<dbReference type="AlphaFoldDB" id="A0A6V8H2R1"/>
<dbReference type="Proteomes" id="UP000053095">
    <property type="component" value="Unassembled WGS sequence"/>
</dbReference>
<keyword evidence="4" id="KW-0560">Oxidoreductase</keyword>
<dbReference type="GO" id="GO:0004497">
    <property type="term" value="F:monooxygenase activity"/>
    <property type="evidence" value="ECO:0007669"/>
    <property type="project" value="UniProtKB-KW"/>
</dbReference>
<proteinExistence type="predicted"/>
<protein>
    <recommendedName>
        <fullName evidence="6">FAD-binding domain-containing protein</fullName>
    </recommendedName>
</protein>
<keyword evidence="5" id="KW-0503">Monooxygenase</keyword>
<comment type="cofactor">
    <cofactor evidence="1">
        <name>FAD</name>
        <dbReference type="ChEBI" id="CHEBI:57692"/>
    </cofactor>
</comment>
<keyword evidence="8" id="KW-1185">Reference proteome</keyword>
<evidence type="ECO:0000313" key="8">
    <source>
        <dbReference type="Proteomes" id="UP000053095"/>
    </source>
</evidence>
<accession>A0A6V8H2R1</accession>
<dbReference type="PANTHER" id="PTHR47178:SF5">
    <property type="entry name" value="FAD-BINDING DOMAIN-CONTAINING PROTEIN"/>
    <property type="match status" value="1"/>
</dbReference>
<organism evidence="7 8">
    <name type="scientific">Talaromyces pinophilus</name>
    <name type="common">Penicillium pinophilum</name>
    <dbReference type="NCBI Taxonomy" id="128442"/>
    <lineage>
        <taxon>Eukaryota</taxon>
        <taxon>Fungi</taxon>
        <taxon>Dikarya</taxon>
        <taxon>Ascomycota</taxon>
        <taxon>Pezizomycotina</taxon>
        <taxon>Eurotiomycetes</taxon>
        <taxon>Eurotiomycetidae</taxon>
        <taxon>Eurotiales</taxon>
        <taxon>Trichocomaceae</taxon>
        <taxon>Talaromyces</taxon>
        <taxon>Talaromyces sect. Talaromyces</taxon>
    </lineage>
</organism>
<dbReference type="PRINTS" id="PR00420">
    <property type="entry name" value="RNGMNOXGNASE"/>
</dbReference>